<proteinExistence type="inferred from homology"/>
<dbReference type="FunFam" id="3.30.60.20:FF:000011">
    <property type="entry name" value="Protein kinase C"/>
    <property type="match status" value="1"/>
</dbReference>
<evidence type="ECO:0000256" key="3">
    <source>
        <dbReference type="ARBA" id="ARBA00004556"/>
    </source>
</evidence>
<evidence type="ECO:0000256" key="14">
    <source>
        <dbReference type="ARBA" id="ARBA00022771"/>
    </source>
</evidence>
<organism evidence="36 37">
    <name type="scientific">Pan troglodytes</name>
    <name type="common">Chimpanzee</name>
    <dbReference type="NCBI Taxonomy" id="9598"/>
    <lineage>
        <taxon>Eukaryota</taxon>
        <taxon>Metazoa</taxon>
        <taxon>Chordata</taxon>
        <taxon>Craniata</taxon>
        <taxon>Vertebrata</taxon>
        <taxon>Euteleostomi</taxon>
        <taxon>Mammalia</taxon>
        <taxon>Eutheria</taxon>
        <taxon>Euarchontoglires</taxon>
        <taxon>Primates</taxon>
        <taxon>Haplorrhini</taxon>
        <taxon>Catarrhini</taxon>
        <taxon>Hominidae</taxon>
        <taxon>Pan</taxon>
    </lineage>
</organism>
<evidence type="ECO:0000256" key="31">
    <source>
        <dbReference type="PIRSR" id="PIRSR000550-4"/>
    </source>
</evidence>
<evidence type="ECO:0000256" key="6">
    <source>
        <dbReference type="ARBA" id="ARBA00022490"/>
    </source>
</evidence>
<dbReference type="CDD" id="cd20833">
    <property type="entry name" value="C1_cPKC_rpt1"/>
    <property type="match status" value="1"/>
</dbReference>
<dbReference type="Gene3D" id="3.30.60.20">
    <property type="match status" value="2"/>
</dbReference>
<protein>
    <recommendedName>
        <fullName evidence="27">Protein kinase C</fullName>
        <ecNumber evidence="27">2.7.11.13</ecNumber>
    </recommendedName>
</protein>
<dbReference type="GO" id="GO:0008270">
    <property type="term" value="F:zinc ion binding"/>
    <property type="evidence" value="ECO:0007669"/>
    <property type="project" value="UniProtKB-KW"/>
</dbReference>
<evidence type="ECO:0000256" key="12">
    <source>
        <dbReference type="ARBA" id="ARBA00022737"/>
    </source>
</evidence>
<evidence type="ECO:0000256" key="15">
    <source>
        <dbReference type="ARBA" id="ARBA00022777"/>
    </source>
</evidence>
<evidence type="ECO:0000313" key="38">
    <source>
        <dbReference type="VGNC" id="VGNC:12066"/>
    </source>
</evidence>
<dbReference type="InterPro" id="IPR000961">
    <property type="entry name" value="AGC-kinase_C"/>
</dbReference>
<dbReference type="Ensembl" id="ENSPTRT00000111171.1">
    <property type="protein sequence ID" value="ENSPTRP00000076515.1"/>
    <property type="gene ID" value="ENSPTRG00000011435.4"/>
</dbReference>
<evidence type="ECO:0000256" key="25">
    <source>
        <dbReference type="ARBA" id="ARBA00047272"/>
    </source>
</evidence>
<dbReference type="InterPro" id="IPR000008">
    <property type="entry name" value="C2_dom"/>
</dbReference>
<dbReference type="PROSITE" id="PS50011">
    <property type="entry name" value="PROTEIN_KINASE_DOM"/>
    <property type="match status" value="1"/>
</dbReference>
<evidence type="ECO:0000256" key="5">
    <source>
        <dbReference type="ARBA" id="ARBA00022475"/>
    </source>
</evidence>
<dbReference type="PRINTS" id="PR00008">
    <property type="entry name" value="DAGPEDOMAIN"/>
</dbReference>
<evidence type="ECO:0000256" key="8">
    <source>
        <dbReference type="ARBA" id="ARBA00022553"/>
    </source>
</evidence>
<feature type="binding site" evidence="31">
    <location>
        <position position="186"/>
    </location>
    <ligand>
        <name>Ca(2+)</name>
        <dbReference type="ChEBI" id="CHEBI:29108"/>
        <label>1</label>
    </ligand>
</feature>
<keyword evidence="17 31" id="KW-0106">Calcium</keyword>
<dbReference type="InterPro" id="IPR000719">
    <property type="entry name" value="Prot_kinase_dom"/>
</dbReference>
<evidence type="ECO:0000256" key="9">
    <source>
        <dbReference type="ARBA" id="ARBA00022599"/>
    </source>
</evidence>
<evidence type="ECO:0000259" key="34">
    <source>
        <dbReference type="PROSITE" id="PS50081"/>
    </source>
</evidence>
<evidence type="ECO:0000256" key="19">
    <source>
        <dbReference type="ARBA" id="ARBA00022843"/>
    </source>
</evidence>
<dbReference type="SUPFAM" id="SSF57889">
    <property type="entry name" value="Cysteine-rich domain"/>
    <property type="match status" value="2"/>
</dbReference>
<sequence length="641" mass="71786">MAGLGPGGGDSEGGPRPLFCRKGALRQKVVHEVKSHKFTARFFKQPTFCSHCTDFIWGIGKQGLQCQVCSFVVHRRCHEFVTFECPGAGKGPQTDDPRNKHKFRLHSYSSPTFCDHCGSLLYGLVHQGMKCSCCEMNVHRRCVRSVPSLCGVDHTERRGRLQLEIRAPTADEIHVTVGEARNLIPMDPNGLSDPYVKLKLIPDPRNLTKQKTRTVKATLNPVWNETFVFNLKPGDVERRLSVEVWDWDRTSRNDFMGAMSFGVSELLKAPVDGWYKLLNQEEGEYYNVPVADADNCSLLQKFEGGGAGPVPLGSQHGLVMLAERRGSDELYAIKILKKDVIVQDDDVDCTLVEKRVLALGGRGPGGRPHFLTQLHSTFQTPVRMERAEAGLRALLGRGKRTLFYAAEIAIGLFFLHNQGIIYRDLKLDNVMLDAEGHIKITDFGMCKENVFPGTTTRTFCGTPDYIAPEIIAYQPYGKSVDWWSFGVLLYEMLAGQPPFDGEDEEELFQAIMEQTVTYPKSLSREAVAICKGFLTKHPGKRLGSGPDGEPTIRAHGFFRWIDWERLERLEIPPPFRPRPCGRSGENFDKFFTRAAPALTPPDRLVLASIDQADFQGFTYVNPDFVHPDARSPTSPVPVPVM</sequence>
<dbReference type="InterPro" id="IPR002219">
    <property type="entry name" value="PKC_DAG/PE"/>
</dbReference>
<evidence type="ECO:0000256" key="10">
    <source>
        <dbReference type="ARBA" id="ARBA00022679"/>
    </source>
</evidence>
<feature type="domain" description="Phorbol-ester/DAG-type" evidence="34">
    <location>
        <begin position="35"/>
        <end position="85"/>
    </location>
</feature>
<feature type="domain" description="AGC-kinase C-terminal" evidence="35">
    <location>
        <begin position="559"/>
        <end position="629"/>
    </location>
</feature>
<feature type="domain" description="Protein kinase" evidence="33">
    <location>
        <begin position="296"/>
        <end position="558"/>
    </location>
</feature>
<feature type="binding site" evidence="31">
    <location>
        <position position="246"/>
    </location>
    <ligand>
        <name>Ca(2+)</name>
        <dbReference type="ChEBI" id="CHEBI:29108"/>
        <label>2</label>
    </ligand>
</feature>
<keyword evidence="13 27" id="KW-0547">Nucleotide-binding</keyword>
<dbReference type="CDD" id="cd04026">
    <property type="entry name" value="C2_PKC_alpha_gamma"/>
    <property type="match status" value="1"/>
</dbReference>
<dbReference type="PRINTS" id="PR00360">
    <property type="entry name" value="C2DOMAIN"/>
</dbReference>
<dbReference type="Pfam" id="PF00168">
    <property type="entry name" value="C2"/>
    <property type="match status" value="1"/>
</dbReference>
<keyword evidence="23" id="KW-0966">Cell projection</keyword>
<reference evidence="36 37" key="1">
    <citation type="journal article" date="2005" name="Nature">
        <title>Initial sequence of the chimpanzee genome and comparison with the human genome.</title>
        <authorList>
            <consortium name="Chimpanzee sequencing and analysis consortium"/>
        </authorList>
    </citation>
    <scope>NUCLEOTIDE SEQUENCE [LARGE SCALE GENOMIC DNA]</scope>
</reference>
<name>A0A2I3SI02_PANTR</name>
<dbReference type="CDD" id="cd20836">
    <property type="entry name" value="C1_cPKC_rpt2"/>
    <property type="match status" value="1"/>
</dbReference>
<dbReference type="InterPro" id="IPR008271">
    <property type="entry name" value="Ser/Thr_kinase_AS"/>
</dbReference>
<dbReference type="GO" id="GO:0004698">
    <property type="term" value="F:calcium,diacylglycerol-dependent serine/threonine kinase activity"/>
    <property type="evidence" value="ECO:0007669"/>
    <property type="project" value="UniProtKB-ARBA"/>
</dbReference>
<accession>A0A2I3SI02</accession>
<keyword evidence="11 31" id="KW-0479">Metal-binding</keyword>
<dbReference type="SMART" id="SM00133">
    <property type="entry name" value="S_TK_X"/>
    <property type="match status" value="1"/>
</dbReference>
<dbReference type="SUPFAM" id="SSF56112">
    <property type="entry name" value="Protein kinase-like (PK-like)"/>
    <property type="match status" value="1"/>
</dbReference>
<evidence type="ECO:0000256" key="27">
    <source>
        <dbReference type="PIRNR" id="PIRNR000550"/>
    </source>
</evidence>
<feature type="binding site" evidence="29">
    <location>
        <position position="195"/>
    </location>
    <ligand>
        <name>a 1,2-diacyl-sn-glycero-3-phospho-(1D-myo-inositol-4,5-bisphosphate)</name>
        <dbReference type="ChEBI" id="CHEBI:58456"/>
    </ligand>
</feature>
<evidence type="ECO:0000256" key="21">
    <source>
        <dbReference type="ARBA" id="ARBA00023108"/>
    </source>
</evidence>
<dbReference type="Gene3D" id="1.10.510.10">
    <property type="entry name" value="Transferase(Phosphotransferase) domain 1"/>
    <property type="match status" value="1"/>
</dbReference>
<dbReference type="FunFam" id="2.60.40.150:FF:000012">
    <property type="entry name" value="Kinase C alpha type"/>
    <property type="match status" value="1"/>
</dbReference>
<keyword evidence="21" id="KW-0090">Biological rhythms</keyword>
<keyword evidence="22" id="KW-0472">Membrane</keyword>
<evidence type="ECO:0000256" key="18">
    <source>
        <dbReference type="ARBA" id="ARBA00022840"/>
    </source>
</evidence>
<keyword evidence="9" id="KW-0771">Synaptosome</keyword>
<dbReference type="Gene3D" id="3.30.200.20">
    <property type="entry name" value="Phosphorylase Kinase, domain 1"/>
    <property type="match status" value="2"/>
</dbReference>
<dbReference type="Bgee" id="ENSPTRG00000011435">
    <property type="expression patterns" value="Expressed in Brodmann (1909) area 10 and 8 other cell types or tissues"/>
</dbReference>
<dbReference type="GO" id="GO:0099524">
    <property type="term" value="C:postsynaptic cytosol"/>
    <property type="evidence" value="ECO:0007669"/>
    <property type="project" value="UniProtKB-ARBA"/>
</dbReference>
<comment type="subcellular location">
    <subcellularLocation>
        <location evidence="1">Cell membrane</location>
        <topology evidence="1">Peripheral membrane protein</topology>
    </subcellularLocation>
    <subcellularLocation>
        <location evidence="2">Cell projection</location>
        <location evidence="2">Dendrite</location>
    </subcellularLocation>
    <subcellularLocation>
        <location evidence="3">Cytoplasm</location>
        <location evidence="3">Perinuclear region</location>
    </subcellularLocation>
    <subcellularLocation>
        <location evidence="24">Synapse</location>
        <location evidence="24">Synaptosome</location>
    </subcellularLocation>
</comment>
<gene>
    <name evidence="36 38" type="primary">PRKCG</name>
</gene>
<dbReference type="InterPro" id="IPR046349">
    <property type="entry name" value="C1-like_sf"/>
</dbReference>
<dbReference type="GO" id="GO:0106310">
    <property type="term" value="F:protein serine kinase activity"/>
    <property type="evidence" value="ECO:0007669"/>
    <property type="project" value="RHEA"/>
</dbReference>
<keyword evidence="7 27" id="KW-0723">Serine/threonine-protein kinase</keyword>
<comment type="similarity">
    <text evidence="4 27">Belongs to the protein kinase superfamily. AGC Ser/Thr protein kinase family. PKC subfamily.</text>
</comment>
<dbReference type="PROSITE" id="PS50004">
    <property type="entry name" value="C2"/>
    <property type="match status" value="1"/>
</dbReference>
<feature type="binding site" evidence="31">
    <location>
        <position position="247"/>
    </location>
    <ligand>
        <name>Ca(2+)</name>
        <dbReference type="ChEBI" id="CHEBI:29108"/>
        <label>2</label>
    </ligand>
</feature>
<comment type="catalytic activity">
    <reaction evidence="25 27">
        <text>L-threonyl-[protein] + ATP = O-phospho-L-threonyl-[protein] + ADP + H(+)</text>
        <dbReference type="Rhea" id="RHEA:46608"/>
        <dbReference type="Rhea" id="RHEA-COMP:11060"/>
        <dbReference type="Rhea" id="RHEA-COMP:11605"/>
        <dbReference type="ChEBI" id="CHEBI:15378"/>
        <dbReference type="ChEBI" id="CHEBI:30013"/>
        <dbReference type="ChEBI" id="CHEBI:30616"/>
        <dbReference type="ChEBI" id="CHEBI:61977"/>
        <dbReference type="ChEBI" id="CHEBI:456216"/>
        <dbReference type="EC" id="2.7.11.13"/>
    </reaction>
</comment>
<evidence type="ECO:0000256" key="23">
    <source>
        <dbReference type="ARBA" id="ARBA00023273"/>
    </source>
</evidence>
<keyword evidence="37" id="KW-1185">Reference proteome</keyword>
<dbReference type="InterPro" id="IPR035892">
    <property type="entry name" value="C2_domain_sf"/>
</dbReference>
<dbReference type="Proteomes" id="UP000002277">
    <property type="component" value="Chromosome 19"/>
</dbReference>
<dbReference type="PROSITE" id="PS00108">
    <property type="entry name" value="PROTEIN_KINASE_ST"/>
    <property type="match status" value="1"/>
</dbReference>
<evidence type="ECO:0000256" key="17">
    <source>
        <dbReference type="ARBA" id="ARBA00022837"/>
    </source>
</evidence>
<dbReference type="SMART" id="SM00239">
    <property type="entry name" value="C2"/>
    <property type="match status" value="1"/>
</dbReference>
<evidence type="ECO:0000256" key="2">
    <source>
        <dbReference type="ARBA" id="ARBA00004279"/>
    </source>
</evidence>
<dbReference type="SMART" id="SM00220">
    <property type="entry name" value="S_TKc"/>
    <property type="match status" value="1"/>
</dbReference>
<dbReference type="PIRSF" id="PIRSF000550">
    <property type="entry name" value="PKC_alpha"/>
    <property type="match status" value="1"/>
</dbReference>
<evidence type="ECO:0000256" key="28">
    <source>
        <dbReference type="PIRSR" id="PIRSR000550-1"/>
    </source>
</evidence>
<evidence type="ECO:0000256" key="16">
    <source>
        <dbReference type="ARBA" id="ARBA00022833"/>
    </source>
</evidence>
<dbReference type="Pfam" id="PF00069">
    <property type="entry name" value="Pkinase"/>
    <property type="match status" value="1"/>
</dbReference>
<dbReference type="FunFam" id="3.30.60.20:FF:000006">
    <property type="entry name" value="Protein kinase C"/>
    <property type="match status" value="1"/>
</dbReference>
<feature type="domain" description="Phorbol-ester/DAG-type" evidence="34">
    <location>
        <begin position="100"/>
        <end position="150"/>
    </location>
</feature>
<dbReference type="FunFam" id="1.10.510.10:FF:000023">
    <property type="entry name" value="Protein kinase C"/>
    <property type="match status" value="1"/>
</dbReference>
<reference evidence="36" key="2">
    <citation type="submission" date="2025-08" db="UniProtKB">
        <authorList>
            <consortium name="Ensembl"/>
        </authorList>
    </citation>
    <scope>IDENTIFICATION</scope>
</reference>
<keyword evidence="6" id="KW-0963">Cytoplasm</keyword>
<feature type="active site" description="Proton acceptor" evidence="28">
    <location>
        <position position="424"/>
    </location>
</feature>
<dbReference type="InterPro" id="IPR017892">
    <property type="entry name" value="Pkinase_C"/>
</dbReference>
<feature type="binding site" evidence="31">
    <location>
        <position position="251"/>
    </location>
    <ligand>
        <name>Ca(2+)</name>
        <dbReference type="ChEBI" id="CHEBI:29108"/>
        <label>3</label>
    </ligand>
</feature>
<keyword evidence="19" id="KW-0832">Ubl conjugation</keyword>
<feature type="binding site" evidence="31">
    <location>
        <position position="248"/>
    </location>
    <ligand>
        <name>Ca(2+)</name>
        <dbReference type="ChEBI" id="CHEBI:29108"/>
        <label>2</label>
    </ligand>
</feature>
<dbReference type="InterPro" id="IPR011009">
    <property type="entry name" value="Kinase-like_dom_sf"/>
</dbReference>
<dbReference type="Pfam" id="PF00130">
    <property type="entry name" value="C1_1"/>
    <property type="match status" value="2"/>
</dbReference>
<dbReference type="GeneTree" id="ENSGT00940000161219"/>
<dbReference type="GO" id="GO:0005886">
    <property type="term" value="C:plasma membrane"/>
    <property type="evidence" value="ECO:0007669"/>
    <property type="project" value="UniProtKB-SubCell"/>
</dbReference>
<dbReference type="GO" id="GO:0048511">
    <property type="term" value="P:rhythmic process"/>
    <property type="evidence" value="ECO:0007669"/>
    <property type="project" value="UniProtKB-KW"/>
</dbReference>
<keyword evidence="18 27" id="KW-0067">ATP-binding</keyword>
<comment type="catalytic activity">
    <reaction evidence="26">
        <text>L-seryl-[protein] + ATP = O-phospho-L-seryl-[protein] + ADP + H(+)</text>
        <dbReference type="Rhea" id="RHEA:17989"/>
        <dbReference type="Rhea" id="RHEA-COMP:9863"/>
        <dbReference type="Rhea" id="RHEA-COMP:11604"/>
        <dbReference type="ChEBI" id="CHEBI:15378"/>
        <dbReference type="ChEBI" id="CHEBI:29999"/>
        <dbReference type="ChEBI" id="CHEBI:30616"/>
        <dbReference type="ChEBI" id="CHEBI:83421"/>
        <dbReference type="ChEBI" id="CHEBI:456216"/>
        <dbReference type="EC" id="2.7.11.13"/>
    </reaction>
</comment>
<dbReference type="EC" id="2.7.11.13" evidence="27"/>
<dbReference type="PROSITE" id="PS50081">
    <property type="entry name" value="ZF_DAG_PE_2"/>
    <property type="match status" value="2"/>
</dbReference>
<dbReference type="Gene3D" id="2.60.40.150">
    <property type="entry name" value="C2 domain"/>
    <property type="match status" value="1"/>
</dbReference>
<dbReference type="PROSITE" id="PS51285">
    <property type="entry name" value="AGC_KINASE_CTER"/>
    <property type="match status" value="1"/>
</dbReference>
<evidence type="ECO:0000313" key="37">
    <source>
        <dbReference type="Proteomes" id="UP000002277"/>
    </source>
</evidence>
<evidence type="ECO:0000256" key="30">
    <source>
        <dbReference type="PIRSR" id="PIRSR000550-3"/>
    </source>
</evidence>
<feature type="binding site" evidence="30">
    <location>
        <begin position="312"/>
        <end position="319"/>
    </location>
    <ligand>
        <name>ATP</name>
        <dbReference type="ChEBI" id="CHEBI:30616"/>
    </ligand>
</feature>
<dbReference type="InterPro" id="IPR020454">
    <property type="entry name" value="DAG/PE-bd"/>
</dbReference>
<dbReference type="SUPFAM" id="SSF49562">
    <property type="entry name" value="C2 domain (Calcium/lipid-binding domain, CaLB)"/>
    <property type="match status" value="1"/>
</dbReference>
<evidence type="ECO:0000256" key="24">
    <source>
        <dbReference type="ARBA" id="ARBA00034102"/>
    </source>
</evidence>
<dbReference type="GO" id="GO:0048471">
    <property type="term" value="C:perinuclear region of cytoplasm"/>
    <property type="evidence" value="ECO:0007669"/>
    <property type="project" value="UniProtKB-SubCell"/>
</dbReference>
<evidence type="ECO:0000256" key="4">
    <source>
        <dbReference type="ARBA" id="ARBA00005490"/>
    </source>
</evidence>
<evidence type="ECO:0000313" key="36">
    <source>
        <dbReference type="Ensembl" id="ENSPTRP00000076515.1"/>
    </source>
</evidence>
<feature type="binding site" evidence="31">
    <location>
        <position position="187"/>
    </location>
    <ligand>
        <name>Ca(2+)</name>
        <dbReference type="ChEBI" id="CHEBI:29108"/>
        <label>2</label>
    </ligand>
</feature>
<evidence type="ECO:0000256" key="20">
    <source>
        <dbReference type="ARBA" id="ARBA00023018"/>
    </source>
</evidence>
<feature type="binding site" evidence="29">
    <location>
        <position position="245"/>
    </location>
    <ligand>
        <name>a 1,2-diacyl-sn-glycero-3-phospho-(1D-myo-inositol-4,5-bisphosphate)</name>
        <dbReference type="ChEBI" id="CHEBI:58456"/>
    </ligand>
</feature>
<evidence type="ECO:0000259" key="32">
    <source>
        <dbReference type="PROSITE" id="PS50004"/>
    </source>
</evidence>
<keyword evidence="16" id="KW-0862">Zinc</keyword>
<evidence type="ECO:0000256" key="26">
    <source>
        <dbReference type="ARBA" id="ARBA00047470"/>
    </source>
</evidence>
<evidence type="ECO:0000256" key="7">
    <source>
        <dbReference type="ARBA" id="ARBA00022527"/>
    </source>
</evidence>
<keyword evidence="20" id="KW-0770">Synapse</keyword>
<feature type="domain" description="C2" evidence="32">
    <location>
        <begin position="157"/>
        <end position="275"/>
    </location>
</feature>
<dbReference type="SMART" id="SM00109">
    <property type="entry name" value="C1"/>
    <property type="match status" value="2"/>
</dbReference>
<keyword evidence="10 27" id="KW-0808">Transferase</keyword>
<evidence type="ECO:0000256" key="1">
    <source>
        <dbReference type="ARBA" id="ARBA00004202"/>
    </source>
</evidence>
<evidence type="ECO:0000256" key="29">
    <source>
        <dbReference type="PIRSR" id="PIRSR000550-2"/>
    </source>
</evidence>
<reference evidence="36" key="3">
    <citation type="submission" date="2025-09" db="UniProtKB">
        <authorList>
            <consortium name="Ensembl"/>
        </authorList>
    </citation>
    <scope>IDENTIFICATION</scope>
</reference>
<dbReference type="PANTHER" id="PTHR22968">
    <property type="entry name" value="PROTEIN KINASE C, MU"/>
    <property type="match status" value="1"/>
</dbReference>
<dbReference type="FunFam" id="3.30.200.20:FF:000103">
    <property type="entry name" value="Protein kinase C"/>
    <property type="match status" value="2"/>
</dbReference>
<feature type="binding site" evidence="31">
    <location>
        <position position="252"/>
    </location>
    <ligand>
        <name>Ca(2+)</name>
        <dbReference type="ChEBI" id="CHEBI:29108"/>
        <label>3</label>
    </ligand>
</feature>
<dbReference type="InterPro" id="IPR014375">
    <property type="entry name" value="Protein_kinase_C_a/b/g"/>
</dbReference>
<feature type="binding site" evidence="31">
    <location>
        <position position="193"/>
    </location>
    <ligand>
        <name>Ca(2+)</name>
        <dbReference type="ChEBI" id="CHEBI:29108"/>
        <label>2</label>
    </ligand>
</feature>
<keyword evidence="14" id="KW-0863">Zinc-finger</keyword>
<keyword evidence="12" id="KW-0677">Repeat</keyword>
<keyword evidence="5" id="KW-1003">Cell membrane</keyword>
<keyword evidence="8" id="KW-0597">Phosphoprotein</keyword>
<evidence type="ECO:0000259" key="33">
    <source>
        <dbReference type="PROSITE" id="PS50011"/>
    </source>
</evidence>
<dbReference type="Pfam" id="PF00433">
    <property type="entry name" value="Pkinase_C"/>
    <property type="match status" value="1"/>
</dbReference>
<dbReference type="PROSITE" id="PS00479">
    <property type="entry name" value="ZF_DAG_PE_1"/>
    <property type="match status" value="2"/>
</dbReference>
<dbReference type="PANTHER" id="PTHR22968:SF14">
    <property type="entry name" value="PROTEIN KINASE C"/>
    <property type="match status" value="1"/>
</dbReference>
<evidence type="ECO:0000256" key="22">
    <source>
        <dbReference type="ARBA" id="ARBA00023136"/>
    </source>
</evidence>
<dbReference type="AlphaFoldDB" id="A0A2I3SI02"/>
<comment type="cofactor">
    <cofactor evidence="31">
        <name>Ca(2+)</name>
        <dbReference type="ChEBI" id="CHEBI:29108"/>
    </cofactor>
    <text evidence="31">Binds 3 Ca(2+) ions per subunit. The ions are bound to the C2 domain.</text>
</comment>
<keyword evidence="15 27" id="KW-0418">Kinase</keyword>
<evidence type="ECO:0000256" key="13">
    <source>
        <dbReference type="ARBA" id="ARBA00022741"/>
    </source>
</evidence>
<dbReference type="VGNC" id="VGNC:12066">
    <property type="gene designation" value="PRKCG"/>
</dbReference>
<dbReference type="GO" id="GO:0005524">
    <property type="term" value="F:ATP binding"/>
    <property type="evidence" value="ECO:0007669"/>
    <property type="project" value="UniProtKB-KW"/>
</dbReference>
<feature type="binding site" evidence="30">
    <location>
        <position position="334"/>
    </location>
    <ligand>
        <name>ATP</name>
        <dbReference type="ChEBI" id="CHEBI:30616"/>
    </ligand>
</feature>
<evidence type="ECO:0000256" key="11">
    <source>
        <dbReference type="ARBA" id="ARBA00022723"/>
    </source>
</evidence>
<evidence type="ECO:0000259" key="35">
    <source>
        <dbReference type="PROSITE" id="PS51285"/>
    </source>
</evidence>
<dbReference type="GO" id="GO:0030425">
    <property type="term" value="C:dendrite"/>
    <property type="evidence" value="ECO:0007669"/>
    <property type="project" value="UniProtKB-SubCell"/>
</dbReference>
<feature type="binding site" evidence="31">
    <location>
        <position position="254"/>
    </location>
    <ligand>
        <name>Ca(2+)</name>
        <dbReference type="ChEBI" id="CHEBI:29108"/>
        <label>1</label>
    </ligand>
</feature>
<dbReference type="EMBL" id="AACZ04031721">
    <property type="status" value="NOT_ANNOTATED_CDS"/>
    <property type="molecule type" value="Genomic_DNA"/>
</dbReference>